<comment type="cofactor">
    <cofactor evidence="9">
        <name>[2Fe-2S] cluster</name>
        <dbReference type="ChEBI" id="CHEBI:190135"/>
    </cofactor>
</comment>
<sequence length="258" mass="27399">MKLIIELNSSSPQGITDDTLRLSFSSLQQLASHLKLFAPQAFTSLELLNNTAADLDRDTVKHLFTLLSDKGTAKLSGSNQESLTSAMKLAGFSAVTNADGAVTGQRGEWQAAGAPLKRKKVEAANPWESLGNGGAGVASINEDDLMKDATSEAIVQKFCREDDKVMAGKPCENCTCGRKELEDGKVTKQELETGAVQSSCGKCYLGDAFRCASCPYLGQPAFEPGDKVTLKNATVAQAKVESETVKVKATSGKVMLDL</sequence>
<evidence type="ECO:0000256" key="4">
    <source>
        <dbReference type="ARBA" id="ARBA00022490"/>
    </source>
</evidence>
<reference evidence="11" key="1">
    <citation type="submission" date="2019-06" db="EMBL/GenBank/DDBJ databases">
        <authorList>
            <person name="Zheng W."/>
        </authorList>
    </citation>
    <scope>NUCLEOTIDE SEQUENCE</scope>
    <source>
        <strain evidence="11">QDHG01</strain>
    </source>
</reference>
<comment type="domain">
    <text evidence="9">The N-terminal domain has structural similarity with S-adenosyl-L-methionine-dependent methyltransferases, but does not bind S-adenosyl-L-methionine. It is required for correct assembly of the 2 Fe-S clusters.</text>
</comment>
<comment type="caution">
    <text evidence="9">Lacks conserved residue(s) required for the propagation of feature annotation.</text>
</comment>
<dbReference type="InterPro" id="IPR046408">
    <property type="entry name" value="CIAPIN1"/>
</dbReference>
<comment type="cofactor">
    <cofactor evidence="1 9">
        <name>[4Fe-4S] cluster</name>
        <dbReference type="ChEBI" id="CHEBI:49883"/>
    </cofactor>
</comment>
<feature type="domain" description="Anamorsin C-terminal" evidence="10">
    <location>
        <begin position="185"/>
        <end position="230"/>
    </location>
</feature>
<dbReference type="EMBL" id="RRYP01006410">
    <property type="protein sequence ID" value="TNV81219.1"/>
    <property type="molecule type" value="Genomic_DNA"/>
</dbReference>
<protein>
    <recommendedName>
        <fullName evidence="9">Anamorsin homolog</fullName>
    </recommendedName>
    <alternativeName>
        <fullName evidence="9">Fe-S cluster assembly protein DRE2 homolog</fullName>
    </alternativeName>
</protein>
<feature type="binding site" evidence="9">
    <location>
        <position position="159"/>
    </location>
    <ligand>
        <name>[2Fe-2S] cluster</name>
        <dbReference type="ChEBI" id="CHEBI:190135"/>
    </ligand>
</feature>
<dbReference type="Proteomes" id="UP000785679">
    <property type="component" value="Unassembled WGS sequence"/>
</dbReference>
<keyword evidence="5 9" id="KW-0479">Metal-binding</keyword>
<evidence type="ECO:0000256" key="8">
    <source>
        <dbReference type="ARBA" id="ARBA00023128"/>
    </source>
</evidence>
<keyword evidence="4 9" id="KW-0963">Cytoplasm</keyword>
<keyword evidence="6 9" id="KW-0408">Iron</keyword>
<feature type="binding site" evidence="9">
    <location>
        <position position="174"/>
    </location>
    <ligand>
        <name>[2Fe-2S] cluster</name>
        <dbReference type="ChEBI" id="CHEBI:190135"/>
    </ligand>
</feature>
<name>A0A8J8NW24_HALGN</name>
<comment type="domain">
    <text evidence="9">The C-terminal domain binds 2 Fe-S clusters but is otherwise mostly in an intrinsically disordered conformation.</text>
</comment>
<evidence type="ECO:0000313" key="12">
    <source>
        <dbReference type="Proteomes" id="UP000785679"/>
    </source>
</evidence>
<feature type="binding site" evidence="9">
    <location>
        <position position="203"/>
    </location>
    <ligand>
        <name>[4Fe-4S] cluster</name>
        <dbReference type="ChEBI" id="CHEBI:49883"/>
    </ligand>
</feature>
<dbReference type="GO" id="GO:0051539">
    <property type="term" value="F:4 iron, 4 sulfur cluster binding"/>
    <property type="evidence" value="ECO:0007669"/>
    <property type="project" value="UniProtKB-KW"/>
</dbReference>
<comment type="similarity">
    <text evidence="2 9">Belongs to the anamorsin family.</text>
</comment>
<evidence type="ECO:0000256" key="7">
    <source>
        <dbReference type="ARBA" id="ARBA00023014"/>
    </source>
</evidence>
<evidence type="ECO:0000313" key="11">
    <source>
        <dbReference type="EMBL" id="TNV81219.1"/>
    </source>
</evidence>
<keyword evidence="9" id="KW-0001">2Fe-2S</keyword>
<dbReference type="HAMAP" id="MF_03115">
    <property type="entry name" value="Anamorsin"/>
    <property type="match status" value="1"/>
</dbReference>
<dbReference type="GO" id="GO:0046872">
    <property type="term" value="F:metal ion binding"/>
    <property type="evidence" value="ECO:0007669"/>
    <property type="project" value="UniProtKB-KW"/>
</dbReference>
<keyword evidence="8 9" id="KW-0496">Mitochondrion</keyword>
<dbReference type="AlphaFoldDB" id="A0A8J8NW24"/>
<dbReference type="Pfam" id="PF05093">
    <property type="entry name" value="CIAPIN1"/>
    <property type="match status" value="1"/>
</dbReference>
<feature type="binding site" evidence="9">
    <location>
        <position position="214"/>
    </location>
    <ligand>
        <name>[4Fe-4S] cluster</name>
        <dbReference type="ChEBI" id="CHEBI:49883"/>
    </ligand>
</feature>
<feature type="binding site" evidence="9">
    <location>
        <position position="211"/>
    </location>
    <ligand>
        <name>[4Fe-4S] cluster</name>
        <dbReference type="ChEBI" id="CHEBI:49883"/>
    </ligand>
</feature>
<comment type="domain">
    <text evidence="9">The twin Cx2C motifs are involved in the recognition by the mitochondrial MIA40-ERV1 disulfide relay system. The formation of 2 disulfide bonds in the Cx2C motifs through dithiol/disulfide exchange reactions effectively traps the protein in the mitochondrial intermembrane space.</text>
</comment>
<feature type="region of interest" description="Fe-S binding site B" evidence="9">
    <location>
        <begin position="200"/>
        <end position="214"/>
    </location>
</feature>
<gene>
    <name evidence="11" type="ORF">FGO68_gene2494</name>
</gene>
<keyword evidence="3 9" id="KW-0004">4Fe-4S</keyword>
<evidence type="ECO:0000259" key="10">
    <source>
        <dbReference type="Pfam" id="PF05093"/>
    </source>
</evidence>
<feature type="binding site" evidence="9">
    <location>
        <position position="171"/>
    </location>
    <ligand>
        <name>[2Fe-2S] cluster</name>
        <dbReference type="ChEBI" id="CHEBI:190135"/>
    </ligand>
</feature>
<evidence type="ECO:0000256" key="1">
    <source>
        <dbReference type="ARBA" id="ARBA00001966"/>
    </source>
</evidence>
<comment type="subcellular location">
    <subcellularLocation>
        <location evidence="9">Cytoplasm</location>
    </subcellularLocation>
    <subcellularLocation>
        <location evidence="9">Mitochondrion intermembrane space</location>
    </subcellularLocation>
</comment>
<organism evidence="11 12">
    <name type="scientific">Halteria grandinella</name>
    <dbReference type="NCBI Taxonomy" id="5974"/>
    <lineage>
        <taxon>Eukaryota</taxon>
        <taxon>Sar</taxon>
        <taxon>Alveolata</taxon>
        <taxon>Ciliophora</taxon>
        <taxon>Intramacronucleata</taxon>
        <taxon>Spirotrichea</taxon>
        <taxon>Stichotrichia</taxon>
        <taxon>Sporadotrichida</taxon>
        <taxon>Halteriidae</taxon>
        <taxon>Halteria</taxon>
    </lineage>
</organism>
<evidence type="ECO:0000256" key="2">
    <source>
        <dbReference type="ARBA" id="ARBA00008169"/>
    </source>
</evidence>
<keyword evidence="7 9" id="KW-0411">Iron-sulfur</keyword>
<feature type="short sequence motif" description="Cx2C motif 1" evidence="9">
    <location>
        <begin position="200"/>
        <end position="203"/>
    </location>
</feature>
<comment type="subunit">
    <text evidence="9">Monomer.</text>
</comment>
<comment type="function">
    <text evidence="9">Component of the cytosolic iron-sulfur (Fe-S) protein assembly (CIA) machinery. Required for the maturation of extramitochondrial Fe-S proteins. Part of an electron transfer chain functioning in an early step of cytosolic Fe-S biogenesis, facilitating the de novo assembly of a [4Fe-4S] cluster on the cytosolic Fe-S scaffold complex. Electrons are transferred from NADPH via a FAD- and FMN-containing diflavin oxidoreductase. Together with the diflavin oxidoreductase, also required for the assembly of the diferric tyrosyl radical cofactor of ribonucleotide reductase (RNR), probably by providing electrons for reduction during radical cofactor maturation in the catalytic small subunit.</text>
</comment>
<feature type="binding site" evidence="9">
    <location>
        <position position="200"/>
    </location>
    <ligand>
        <name>[4Fe-4S] cluster</name>
        <dbReference type="ChEBI" id="CHEBI:49883"/>
    </ligand>
</feature>
<feature type="short sequence motif" description="Cx2C motif 2" evidence="9">
    <location>
        <begin position="211"/>
        <end position="214"/>
    </location>
</feature>
<dbReference type="GO" id="GO:0051537">
    <property type="term" value="F:2 iron, 2 sulfur cluster binding"/>
    <property type="evidence" value="ECO:0007669"/>
    <property type="project" value="UniProtKB-UniRule"/>
</dbReference>
<dbReference type="GO" id="GO:0016226">
    <property type="term" value="P:iron-sulfur cluster assembly"/>
    <property type="evidence" value="ECO:0007669"/>
    <property type="project" value="UniProtKB-UniRule"/>
</dbReference>
<keyword evidence="12" id="KW-1185">Reference proteome</keyword>
<dbReference type="PANTHER" id="PTHR13273">
    <property type="entry name" value="ANAMORSIN"/>
    <property type="match status" value="1"/>
</dbReference>
<accession>A0A8J8NW24</accession>
<evidence type="ECO:0000256" key="6">
    <source>
        <dbReference type="ARBA" id="ARBA00023004"/>
    </source>
</evidence>
<dbReference type="PANTHER" id="PTHR13273:SF14">
    <property type="entry name" value="ANAMORSIN"/>
    <property type="match status" value="1"/>
</dbReference>
<evidence type="ECO:0000256" key="3">
    <source>
        <dbReference type="ARBA" id="ARBA00022485"/>
    </source>
</evidence>
<dbReference type="InterPro" id="IPR007785">
    <property type="entry name" value="Anamorsin"/>
</dbReference>
<comment type="caution">
    <text evidence="11">The sequence shown here is derived from an EMBL/GenBank/DDBJ whole genome shotgun (WGS) entry which is preliminary data.</text>
</comment>
<dbReference type="GO" id="GO:0009055">
    <property type="term" value="F:electron transfer activity"/>
    <property type="evidence" value="ECO:0007669"/>
    <property type="project" value="UniProtKB-UniRule"/>
</dbReference>
<evidence type="ECO:0000256" key="9">
    <source>
        <dbReference type="HAMAP-Rule" id="MF_03115"/>
    </source>
</evidence>
<dbReference type="GO" id="GO:0005758">
    <property type="term" value="C:mitochondrial intermembrane space"/>
    <property type="evidence" value="ECO:0007669"/>
    <property type="project" value="UniProtKB-SubCell"/>
</dbReference>
<feature type="binding site" evidence="9">
    <location>
        <position position="176"/>
    </location>
    <ligand>
        <name>[2Fe-2S] cluster</name>
        <dbReference type="ChEBI" id="CHEBI:190135"/>
    </ligand>
</feature>
<evidence type="ECO:0000256" key="5">
    <source>
        <dbReference type="ARBA" id="ARBA00022723"/>
    </source>
</evidence>
<dbReference type="OrthoDB" id="311633at2759"/>
<proteinExistence type="inferred from homology"/>